<dbReference type="Proteomes" id="UP000469952">
    <property type="component" value="Unassembled WGS sequence"/>
</dbReference>
<keyword evidence="1" id="KW-0472">Membrane</keyword>
<keyword evidence="1" id="KW-1133">Transmembrane helix</keyword>
<protein>
    <recommendedName>
        <fullName evidence="2">KAP NTPase domain-containing protein</fullName>
    </recommendedName>
</protein>
<name>A0A843YX10_LEUME</name>
<comment type="caution">
    <text evidence="3">The sequence shown here is derived from an EMBL/GenBank/DDBJ whole genome shotgun (WGS) entry which is preliminary data.</text>
</comment>
<dbReference type="AlphaFoldDB" id="A0A843YX10"/>
<dbReference type="EMBL" id="WIPA01000008">
    <property type="protein sequence ID" value="MQR26986.1"/>
    <property type="molecule type" value="Genomic_DNA"/>
</dbReference>
<proteinExistence type="predicted"/>
<evidence type="ECO:0000313" key="3">
    <source>
        <dbReference type="EMBL" id="MQR26986.1"/>
    </source>
</evidence>
<feature type="domain" description="KAP NTPase" evidence="2">
    <location>
        <begin position="30"/>
        <end position="86"/>
    </location>
</feature>
<gene>
    <name evidence="3" type="ORF">GFV13_06835</name>
</gene>
<dbReference type="SUPFAM" id="SSF52540">
    <property type="entry name" value="P-loop containing nucleoside triphosphate hydrolases"/>
    <property type="match status" value="1"/>
</dbReference>
<feature type="transmembrane region" description="Helical" evidence="1">
    <location>
        <begin position="136"/>
        <end position="158"/>
    </location>
</feature>
<dbReference type="Pfam" id="PF07693">
    <property type="entry name" value="KAP_NTPase"/>
    <property type="match status" value="1"/>
</dbReference>
<dbReference type="InterPro" id="IPR027417">
    <property type="entry name" value="P-loop_NTPase"/>
</dbReference>
<sequence length="665" mass="78338">MENNKIENHLFEENIDTTTAEINFEQLLNQKKTFFLNGSWGSGKTEFIDRVRTRAINQRIEEKKNLVLLDLWRSDNTSIFTKAFRLLSPRWFLFFRLVIVSILCGFISMTGIIKFPDGITQILHSTTIYPSLRETLFCIVVVVPSMYFIVPSILFLAPHAKDIFQYTQGLLPYLQIILIVILVLATVGVLLSKYLGLKIDQLDYYILGKLSLKGKVLVIDDYDRLTLEQQKEGYKLFTFLKDKLPIVFLGDYERLVDSLDEKYLIKVIDKRVELPLVLHPVKIWDSYFKFLENDLDVTLPSKLQKLFISESRNLRDRIQFHSYVHQEFYTNGKKGRVQVADQLLIIYLYLFYEEDYQRLRNGSKIVYSNDALNSPIATQVNAMQDNKEEDYPLHFAKNKEKYFIFELVISASISELEAVLNDRDKLNKQFENSYAISESDFIQYVRTHQYEFRPEESQVLLDFAIYYFKKQGINSSLTRVVISENSNQIMPFKIPHGQGAFEIPEKRQGKTDEQIANIYFDEWSKLLDKKDFDYSEKIRFFRNNYLLSYSKLASKYEDLENVLKKISFFTYPEEMILIYLGSKDQWYKFDEWTQDIWDAIGDLEETNFKHLCSTLNVQSIQVHSNFTLARKTPSVENLYNPQKNKKYLEKVSKKIKEFGIEIADE</sequence>
<feature type="transmembrane region" description="Helical" evidence="1">
    <location>
        <begin position="91"/>
        <end position="115"/>
    </location>
</feature>
<reference evidence="3 4" key="1">
    <citation type="submission" date="2019-10" db="EMBL/GenBank/DDBJ databases">
        <title>WGS of Leuconostoc mesenteroides.</title>
        <authorList>
            <person name="Melo Bolivar J."/>
            <person name="Marino-Ramirez L."/>
            <person name="Villamil Diaz L.M."/>
        </authorList>
    </citation>
    <scope>NUCLEOTIDE SEQUENCE [LARGE SCALE GENOMIC DNA]</scope>
    <source>
        <strain evidence="3 4">M11</strain>
    </source>
</reference>
<keyword evidence="1" id="KW-0812">Transmembrane</keyword>
<dbReference type="InterPro" id="IPR011646">
    <property type="entry name" value="KAP_P-loop"/>
</dbReference>
<accession>A0A843YX10</accession>
<evidence type="ECO:0000313" key="4">
    <source>
        <dbReference type="Proteomes" id="UP000469952"/>
    </source>
</evidence>
<feature type="transmembrane region" description="Helical" evidence="1">
    <location>
        <begin position="170"/>
        <end position="191"/>
    </location>
</feature>
<dbReference type="RefSeq" id="WP_059442547.1">
    <property type="nucleotide sequence ID" value="NZ_BCMP01000039.1"/>
</dbReference>
<organism evidence="3 4">
    <name type="scientific">Leuconostoc mesenteroides</name>
    <dbReference type="NCBI Taxonomy" id="1245"/>
    <lineage>
        <taxon>Bacteria</taxon>
        <taxon>Bacillati</taxon>
        <taxon>Bacillota</taxon>
        <taxon>Bacilli</taxon>
        <taxon>Lactobacillales</taxon>
        <taxon>Lactobacillaceae</taxon>
        <taxon>Leuconostoc</taxon>
    </lineage>
</organism>
<evidence type="ECO:0000259" key="2">
    <source>
        <dbReference type="Pfam" id="PF07693"/>
    </source>
</evidence>
<evidence type="ECO:0000256" key="1">
    <source>
        <dbReference type="SAM" id="Phobius"/>
    </source>
</evidence>